<reference evidence="3" key="1">
    <citation type="submission" date="2022-11" db="UniProtKB">
        <authorList>
            <consortium name="WormBaseParasite"/>
        </authorList>
    </citation>
    <scope>IDENTIFICATION</scope>
</reference>
<keyword evidence="1" id="KW-1133">Transmembrane helix</keyword>
<proteinExistence type="predicted"/>
<feature type="transmembrane region" description="Helical" evidence="1">
    <location>
        <begin position="56"/>
        <end position="81"/>
    </location>
</feature>
<keyword evidence="1" id="KW-0812">Transmembrane</keyword>
<keyword evidence="1" id="KW-0472">Membrane</keyword>
<feature type="transmembrane region" description="Helical" evidence="1">
    <location>
        <begin position="12"/>
        <end position="36"/>
    </location>
</feature>
<dbReference type="Proteomes" id="UP000887577">
    <property type="component" value="Unplaced"/>
</dbReference>
<name>A0A914YBY5_9BILA</name>
<sequence>MSGRRSILQFRARHCFTAFIGVHCFIILLTGIAGFGDISEVYNLSYEKCTLNFTRIPWISTAAIVFFSVAFIELFFLLFYVGIFEEFFIKSLYLKILHSIQLLNTLIHLVKQLYQITPILTMIFLYHQCLSF</sequence>
<protein>
    <submittedName>
        <fullName evidence="3">Uncharacterized protein</fullName>
    </submittedName>
</protein>
<keyword evidence="2" id="KW-1185">Reference proteome</keyword>
<organism evidence="2 3">
    <name type="scientific">Panagrolaimus superbus</name>
    <dbReference type="NCBI Taxonomy" id="310955"/>
    <lineage>
        <taxon>Eukaryota</taxon>
        <taxon>Metazoa</taxon>
        <taxon>Ecdysozoa</taxon>
        <taxon>Nematoda</taxon>
        <taxon>Chromadorea</taxon>
        <taxon>Rhabditida</taxon>
        <taxon>Tylenchina</taxon>
        <taxon>Panagrolaimomorpha</taxon>
        <taxon>Panagrolaimoidea</taxon>
        <taxon>Panagrolaimidae</taxon>
        <taxon>Panagrolaimus</taxon>
    </lineage>
</organism>
<evidence type="ECO:0000313" key="2">
    <source>
        <dbReference type="Proteomes" id="UP000887577"/>
    </source>
</evidence>
<accession>A0A914YBY5</accession>
<evidence type="ECO:0000256" key="1">
    <source>
        <dbReference type="SAM" id="Phobius"/>
    </source>
</evidence>
<dbReference type="WBParaSite" id="PSU_v2.g17716.t1">
    <property type="protein sequence ID" value="PSU_v2.g17716.t1"/>
    <property type="gene ID" value="PSU_v2.g17716"/>
</dbReference>
<evidence type="ECO:0000313" key="3">
    <source>
        <dbReference type="WBParaSite" id="PSU_v2.g17716.t1"/>
    </source>
</evidence>
<dbReference type="AlphaFoldDB" id="A0A914YBY5"/>